<keyword evidence="7 9" id="KW-0630">Potassium</keyword>
<dbReference type="PANTHER" id="PTHR10584:SF166">
    <property type="entry name" value="RIBOKINASE"/>
    <property type="match status" value="1"/>
</dbReference>
<feature type="binding site" evidence="9">
    <location>
        <begin position="211"/>
        <end position="216"/>
    </location>
    <ligand>
        <name>ATP</name>
        <dbReference type="ChEBI" id="CHEBI:30616"/>
    </ligand>
</feature>
<keyword evidence="3 9" id="KW-0547">Nucleotide-binding</keyword>
<feature type="binding site" evidence="9">
    <location>
        <position position="179"/>
    </location>
    <ligand>
        <name>ATP</name>
        <dbReference type="ChEBI" id="CHEBI:30616"/>
    </ligand>
</feature>
<keyword evidence="5 9" id="KW-0067">ATP-binding</keyword>
<keyword evidence="1 9" id="KW-0808">Transferase</keyword>
<dbReference type="GO" id="GO:0019303">
    <property type="term" value="P:D-ribose catabolic process"/>
    <property type="evidence" value="ECO:0007669"/>
    <property type="project" value="UniProtKB-UniRule"/>
</dbReference>
<evidence type="ECO:0000313" key="12">
    <source>
        <dbReference type="Proteomes" id="UP000886883"/>
    </source>
</evidence>
<feature type="binding site" evidence="9">
    <location>
        <position position="276"/>
    </location>
    <ligand>
        <name>K(+)</name>
        <dbReference type="ChEBI" id="CHEBI:29103"/>
    </ligand>
</feature>
<evidence type="ECO:0000256" key="7">
    <source>
        <dbReference type="ARBA" id="ARBA00022958"/>
    </source>
</evidence>
<feature type="binding site" evidence="9">
    <location>
        <position position="136"/>
    </location>
    <ligand>
        <name>substrate</name>
    </ligand>
</feature>
<organism evidence="11 12">
    <name type="scientific">Candidatus Eisenbergiella merdigallinarum</name>
    <dbReference type="NCBI Taxonomy" id="2838552"/>
    <lineage>
        <taxon>Bacteria</taxon>
        <taxon>Bacillati</taxon>
        <taxon>Bacillota</taxon>
        <taxon>Clostridia</taxon>
        <taxon>Lachnospirales</taxon>
        <taxon>Lachnospiraceae</taxon>
        <taxon>Eisenbergiella</taxon>
    </lineage>
</organism>
<dbReference type="InterPro" id="IPR002139">
    <property type="entry name" value="Ribo/fructo_kinase"/>
</dbReference>
<keyword evidence="4 9" id="KW-0418">Kinase</keyword>
<comment type="similarity">
    <text evidence="9">Belongs to the carbohydrate kinase PfkB family. Ribokinase subfamily.</text>
</comment>
<comment type="subcellular location">
    <subcellularLocation>
        <location evidence="9">Cytoplasm</location>
    </subcellularLocation>
</comment>
<feature type="binding site" evidence="9">
    <location>
        <position position="282"/>
    </location>
    <ligand>
        <name>K(+)</name>
        <dbReference type="ChEBI" id="CHEBI:29103"/>
    </ligand>
</feature>
<dbReference type="GO" id="GO:0004747">
    <property type="term" value="F:ribokinase activity"/>
    <property type="evidence" value="ECO:0007669"/>
    <property type="project" value="UniProtKB-UniRule"/>
</dbReference>
<comment type="cofactor">
    <cofactor evidence="9">
        <name>Mg(2+)</name>
        <dbReference type="ChEBI" id="CHEBI:18420"/>
    </cofactor>
    <text evidence="9">Requires a divalent cation, most likely magnesium in vivo, as an electrophilic catalyst to aid phosphoryl group transfer. It is the chelate of the metal and the nucleotide that is the actual substrate.</text>
</comment>
<keyword evidence="8 9" id="KW-0119">Carbohydrate metabolism</keyword>
<comment type="catalytic activity">
    <reaction evidence="9">
        <text>D-ribose + ATP = D-ribose 5-phosphate + ADP + H(+)</text>
        <dbReference type="Rhea" id="RHEA:13697"/>
        <dbReference type="ChEBI" id="CHEBI:15378"/>
        <dbReference type="ChEBI" id="CHEBI:30616"/>
        <dbReference type="ChEBI" id="CHEBI:47013"/>
        <dbReference type="ChEBI" id="CHEBI:78346"/>
        <dbReference type="ChEBI" id="CHEBI:456216"/>
        <dbReference type="EC" id="2.7.1.15"/>
    </reaction>
</comment>
<evidence type="ECO:0000256" key="2">
    <source>
        <dbReference type="ARBA" id="ARBA00022723"/>
    </source>
</evidence>
<feature type="domain" description="Carbohydrate kinase PfkB" evidence="10">
    <location>
        <begin position="4"/>
        <end position="285"/>
    </location>
</feature>
<evidence type="ECO:0000313" key="11">
    <source>
        <dbReference type="EMBL" id="HJB91817.1"/>
    </source>
</evidence>
<feature type="binding site" evidence="9">
    <location>
        <begin position="242"/>
        <end position="243"/>
    </location>
    <ligand>
        <name>ATP</name>
        <dbReference type="ChEBI" id="CHEBI:30616"/>
    </ligand>
</feature>
<dbReference type="InterPro" id="IPR011877">
    <property type="entry name" value="Ribokinase"/>
</dbReference>
<sequence length="290" mass="30953">MRFLVMGSLNYDDSYSVDHIARPGETIASARLERACGGKGFNQAVALAKAGAQVCLAGLVGADGDELVRTAESFGVNCDFVGRAEERTGNAIIQVEESGQNCIVLFGGANRKWTNEYREGVLAHFGKGDVLILQNEVNDGAQIVRCAWERGMEIVLNPSPFEPGILGWELEKVALFLLNEVEGEQMTGQCEPEKILDAILERFPSSAAVLTLGEKGAWYGDAGARRFCPATRARAVDTTAAGDTFSGYFLAAKSRGTDPGRCLKAAADAAAIAVSRKGAAASIPTWDEIW</sequence>
<dbReference type="PANTHER" id="PTHR10584">
    <property type="entry name" value="SUGAR KINASE"/>
    <property type="match status" value="1"/>
</dbReference>
<evidence type="ECO:0000256" key="5">
    <source>
        <dbReference type="ARBA" id="ARBA00022840"/>
    </source>
</evidence>
<accession>A0A9D2MS01</accession>
<name>A0A9D2MS01_9FIRM</name>
<dbReference type="HAMAP" id="MF_01987">
    <property type="entry name" value="Ribokinase"/>
    <property type="match status" value="1"/>
</dbReference>
<evidence type="ECO:0000256" key="6">
    <source>
        <dbReference type="ARBA" id="ARBA00022842"/>
    </source>
</evidence>
<dbReference type="GO" id="GO:0005737">
    <property type="term" value="C:cytoplasm"/>
    <property type="evidence" value="ECO:0007669"/>
    <property type="project" value="UniProtKB-SubCell"/>
</dbReference>
<dbReference type="InterPro" id="IPR029056">
    <property type="entry name" value="Ribokinase-like"/>
</dbReference>
<comment type="subunit">
    <text evidence="9">Homodimer.</text>
</comment>
<dbReference type="Proteomes" id="UP000886883">
    <property type="component" value="Unassembled WGS sequence"/>
</dbReference>
<keyword evidence="6 9" id="KW-0460">Magnesium</keyword>
<gene>
    <name evidence="9" type="primary">rbsK</name>
    <name evidence="11" type="ORF">H9763_10210</name>
</gene>
<dbReference type="EC" id="2.7.1.15" evidence="9"/>
<feature type="binding site" evidence="9">
    <location>
        <position position="278"/>
    </location>
    <ligand>
        <name>K(+)</name>
        <dbReference type="ChEBI" id="CHEBI:29103"/>
    </ligand>
</feature>
<feature type="binding site" evidence="9">
    <location>
        <begin position="10"/>
        <end position="12"/>
    </location>
    <ligand>
        <name>substrate</name>
    </ligand>
</feature>
<proteinExistence type="inferred from homology"/>
<dbReference type="InterPro" id="IPR011611">
    <property type="entry name" value="PfkB_dom"/>
</dbReference>
<feature type="binding site" evidence="9">
    <location>
        <position position="243"/>
    </location>
    <ligand>
        <name>substrate</name>
    </ligand>
</feature>
<evidence type="ECO:0000259" key="10">
    <source>
        <dbReference type="Pfam" id="PF00294"/>
    </source>
</evidence>
<dbReference type="EMBL" id="DWXE01000040">
    <property type="protein sequence ID" value="HJB91817.1"/>
    <property type="molecule type" value="Genomic_DNA"/>
</dbReference>
<evidence type="ECO:0000256" key="4">
    <source>
        <dbReference type="ARBA" id="ARBA00022777"/>
    </source>
</evidence>
<evidence type="ECO:0000256" key="8">
    <source>
        <dbReference type="ARBA" id="ARBA00023277"/>
    </source>
</evidence>
<comment type="caution">
    <text evidence="11">The sequence shown here is derived from an EMBL/GenBank/DDBJ whole genome shotgun (WGS) entry which is preliminary data.</text>
</comment>
<reference evidence="11" key="1">
    <citation type="journal article" date="2021" name="PeerJ">
        <title>Extensive microbial diversity within the chicken gut microbiome revealed by metagenomics and culture.</title>
        <authorList>
            <person name="Gilroy R."/>
            <person name="Ravi A."/>
            <person name="Getino M."/>
            <person name="Pursley I."/>
            <person name="Horton D.L."/>
            <person name="Alikhan N.F."/>
            <person name="Baker D."/>
            <person name="Gharbi K."/>
            <person name="Hall N."/>
            <person name="Watson M."/>
            <person name="Adriaenssens E.M."/>
            <person name="Foster-Nyarko E."/>
            <person name="Jarju S."/>
            <person name="Secka A."/>
            <person name="Antonio M."/>
            <person name="Oren A."/>
            <person name="Chaudhuri R.R."/>
            <person name="La Ragione R."/>
            <person name="Hildebrand F."/>
            <person name="Pallen M.J."/>
        </authorList>
    </citation>
    <scope>NUCLEOTIDE SEQUENCE</scope>
    <source>
        <strain evidence="11">USAMLcec3-2134</strain>
    </source>
</reference>
<feature type="active site" description="Proton acceptor" evidence="9">
    <location>
        <position position="243"/>
    </location>
</feature>
<evidence type="ECO:0000256" key="9">
    <source>
        <dbReference type="HAMAP-Rule" id="MF_01987"/>
    </source>
</evidence>
<dbReference type="Pfam" id="PF00294">
    <property type="entry name" value="PfkB"/>
    <property type="match status" value="1"/>
</dbReference>
<comment type="function">
    <text evidence="9">Catalyzes the phosphorylation of ribose at O-5 in a reaction requiring ATP and magnesium. The resulting D-ribose-5-phosphate can then be used either for sythesis of nucleotides, histidine, and tryptophan, or as a component of the pentose phosphate pathway.</text>
</comment>
<dbReference type="AlphaFoldDB" id="A0A9D2MS01"/>
<dbReference type="PRINTS" id="PR00990">
    <property type="entry name" value="RIBOKINASE"/>
</dbReference>
<reference evidence="11" key="2">
    <citation type="submission" date="2021-04" db="EMBL/GenBank/DDBJ databases">
        <authorList>
            <person name="Gilroy R."/>
        </authorList>
    </citation>
    <scope>NUCLEOTIDE SEQUENCE</scope>
    <source>
        <strain evidence="11">USAMLcec3-2134</strain>
    </source>
</reference>
<dbReference type="Gene3D" id="3.40.1190.20">
    <property type="match status" value="1"/>
</dbReference>
<comment type="pathway">
    <text evidence="9">Carbohydrate metabolism; D-ribose degradation; D-ribose 5-phosphate from beta-D-ribopyranose: step 2/2.</text>
</comment>
<comment type="caution">
    <text evidence="9">Lacks conserved residue(s) required for the propagation of feature annotation.</text>
</comment>
<dbReference type="GO" id="GO:0005524">
    <property type="term" value="F:ATP binding"/>
    <property type="evidence" value="ECO:0007669"/>
    <property type="project" value="UniProtKB-UniRule"/>
</dbReference>
<dbReference type="SUPFAM" id="SSF53613">
    <property type="entry name" value="Ribokinase-like"/>
    <property type="match status" value="1"/>
</dbReference>
<keyword evidence="9" id="KW-0963">Cytoplasm</keyword>
<comment type="activity regulation">
    <text evidence="9">Activated by a monovalent cation that binds near, but not in, the active site. The most likely occupant of the site in vivo is potassium. Ion binding induces a conformational change that may alter substrate affinity.</text>
</comment>
<feature type="binding site" evidence="9">
    <location>
        <position position="237"/>
    </location>
    <ligand>
        <name>K(+)</name>
        <dbReference type="ChEBI" id="CHEBI:29103"/>
    </ligand>
</feature>
<evidence type="ECO:0000256" key="3">
    <source>
        <dbReference type="ARBA" id="ARBA00022741"/>
    </source>
</evidence>
<keyword evidence="2 9" id="KW-0479">Metal-binding</keyword>
<feature type="binding site" evidence="9">
    <location>
        <begin position="38"/>
        <end position="42"/>
    </location>
    <ligand>
        <name>substrate</name>
    </ligand>
</feature>
<protein>
    <recommendedName>
        <fullName evidence="9">Ribokinase</fullName>
        <shortName evidence="9">RK</shortName>
        <ecNumber evidence="9">2.7.1.15</ecNumber>
    </recommendedName>
</protein>
<feature type="binding site" evidence="9">
    <location>
        <position position="239"/>
    </location>
    <ligand>
        <name>K(+)</name>
        <dbReference type="ChEBI" id="CHEBI:29103"/>
    </ligand>
</feature>
<evidence type="ECO:0000256" key="1">
    <source>
        <dbReference type="ARBA" id="ARBA00022679"/>
    </source>
</evidence>
<dbReference type="GO" id="GO:0046872">
    <property type="term" value="F:metal ion binding"/>
    <property type="evidence" value="ECO:0007669"/>
    <property type="project" value="UniProtKB-KW"/>
</dbReference>
<dbReference type="CDD" id="cd01174">
    <property type="entry name" value="ribokinase"/>
    <property type="match status" value="1"/>
</dbReference>
<feature type="binding site" evidence="9">
    <location>
        <position position="273"/>
    </location>
    <ligand>
        <name>K(+)</name>
        <dbReference type="ChEBI" id="CHEBI:29103"/>
    </ligand>
</feature>